<dbReference type="AlphaFoldDB" id="A0AAE0U7U4"/>
<reference evidence="2" key="2">
    <citation type="submission" date="2023-06" db="EMBL/GenBank/DDBJ databases">
        <authorList>
            <consortium name="Lawrence Berkeley National Laboratory"/>
            <person name="Haridas S."/>
            <person name="Hensen N."/>
            <person name="Bonometti L."/>
            <person name="Westerberg I."/>
            <person name="Brannstrom I.O."/>
            <person name="Guillou S."/>
            <person name="Cros-Aarteil S."/>
            <person name="Calhoun S."/>
            <person name="Kuo A."/>
            <person name="Mondo S."/>
            <person name="Pangilinan J."/>
            <person name="Riley R."/>
            <person name="LaButti K."/>
            <person name="Andreopoulos B."/>
            <person name="Lipzen A."/>
            <person name="Chen C."/>
            <person name="Yanf M."/>
            <person name="Daum C."/>
            <person name="Ng V."/>
            <person name="Clum A."/>
            <person name="Steindorff A."/>
            <person name="Ohm R."/>
            <person name="Martin F."/>
            <person name="Silar P."/>
            <person name="Natvig D."/>
            <person name="Lalanne C."/>
            <person name="Gautier V."/>
            <person name="Ament-velasquez S.L."/>
            <person name="Kruys A."/>
            <person name="Hutchinson M.I."/>
            <person name="Powell A.J."/>
            <person name="Barry K."/>
            <person name="Miller A.N."/>
            <person name="Grigoriev I.V."/>
            <person name="Debuchy R."/>
            <person name="Gladieux P."/>
            <person name="Thoren M.H."/>
            <person name="Johannesson H."/>
        </authorList>
    </citation>
    <scope>NUCLEOTIDE SEQUENCE</scope>
    <source>
        <strain evidence="2">CBS 232.78</strain>
    </source>
</reference>
<organism evidence="2 3">
    <name type="scientific">Podospora didyma</name>
    <dbReference type="NCBI Taxonomy" id="330526"/>
    <lineage>
        <taxon>Eukaryota</taxon>
        <taxon>Fungi</taxon>
        <taxon>Dikarya</taxon>
        <taxon>Ascomycota</taxon>
        <taxon>Pezizomycotina</taxon>
        <taxon>Sordariomycetes</taxon>
        <taxon>Sordariomycetidae</taxon>
        <taxon>Sordariales</taxon>
        <taxon>Podosporaceae</taxon>
        <taxon>Podospora</taxon>
    </lineage>
</organism>
<evidence type="ECO:0000313" key="2">
    <source>
        <dbReference type="EMBL" id="KAK3393654.1"/>
    </source>
</evidence>
<feature type="compositionally biased region" description="Polar residues" evidence="1">
    <location>
        <begin position="640"/>
        <end position="651"/>
    </location>
</feature>
<feature type="region of interest" description="Disordered" evidence="1">
    <location>
        <begin position="614"/>
        <end position="742"/>
    </location>
</feature>
<sequence>MARPTKSVSSATTSSWSPQFIGGTRIPRQFIQVPKDQQVLLDRQDAWSLGGGIFPNVPAKVLEVLRESHSRVSVLSSPEKEPLSSPTTASEADDDNSEDTGTPIPWTPSPSRNARQPAPAQQVRSPAPLLHCRQPPSTHQAWPAATVQHIRSHPPIPQAQSPVPAQQAQSSPTAQHVQFPSPNPHARTQTLENPSPAVRTQVQLLGNQQQRRPDFKALSRTTFLSEPPPSSSFSSDTELELEVPRAITDVLKPVARSHPVPEPTPPSAQIIIPSTYSEHENTPKEQPKRQRRMKAIGNKLESPEPEDRNRSSMQLVQVSPLSVLSPSTIVSTSASFTAPFPNGLPISASASSAASFPNGLPVMPIDAVSMNDPHLDQPVFFAVDSSGNLPRNGPPSQVPHLFFRCQYPDFVANLNDFLRGVMVVQDIRDRMALPEFLFDDVVRVFCSDYLEYIGSNPDGPLLSAQQFYNEKIPYPLYTKRILTKKSIDDVLKQYPNEIRSLRNEVRHISPKAAVRIETQQHTLPITTDQGSSKPSSPAAINTTSQEPIVHGELESDPIDVAETPIVTTSYRSISTSRPRSSEPLGLFQDTARPAGVLKHKNPASRLLTGQASVCSPSIGRPKSLPRESINDTPLRAIPNYRSSKPSDTIPSTVAPIPLDNPGNASDSALDTIPETALKPRLSTRLSIESSGSEARIEPKKRKKRPARDPLVAREKRLMAHFEQQRLVKERLSSTAPGSSAPR</sequence>
<reference evidence="2" key="1">
    <citation type="journal article" date="2023" name="Mol. Phylogenet. Evol.">
        <title>Genome-scale phylogeny and comparative genomics of the fungal order Sordariales.</title>
        <authorList>
            <person name="Hensen N."/>
            <person name="Bonometti L."/>
            <person name="Westerberg I."/>
            <person name="Brannstrom I.O."/>
            <person name="Guillou S."/>
            <person name="Cros-Aarteil S."/>
            <person name="Calhoun S."/>
            <person name="Haridas S."/>
            <person name="Kuo A."/>
            <person name="Mondo S."/>
            <person name="Pangilinan J."/>
            <person name="Riley R."/>
            <person name="LaButti K."/>
            <person name="Andreopoulos B."/>
            <person name="Lipzen A."/>
            <person name="Chen C."/>
            <person name="Yan M."/>
            <person name="Daum C."/>
            <person name="Ng V."/>
            <person name="Clum A."/>
            <person name="Steindorff A."/>
            <person name="Ohm R.A."/>
            <person name="Martin F."/>
            <person name="Silar P."/>
            <person name="Natvig D.O."/>
            <person name="Lalanne C."/>
            <person name="Gautier V."/>
            <person name="Ament-Velasquez S.L."/>
            <person name="Kruys A."/>
            <person name="Hutchinson M.I."/>
            <person name="Powell A.J."/>
            <person name="Barry K."/>
            <person name="Miller A.N."/>
            <person name="Grigoriev I.V."/>
            <person name="Debuchy R."/>
            <person name="Gladieux P."/>
            <person name="Hiltunen Thoren M."/>
            <person name="Johannesson H."/>
        </authorList>
    </citation>
    <scope>NUCLEOTIDE SEQUENCE</scope>
    <source>
        <strain evidence="2">CBS 232.78</strain>
    </source>
</reference>
<protein>
    <submittedName>
        <fullName evidence="2">Uncharacterized protein</fullName>
    </submittedName>
</protein>
<feature type="compositionally biased region" description="Basic and acidic residues" evidence="1">
    <location>
        <begin position="706"/>
        <end position="731"/>
    </location>
</feature>
<proteinExistence type="predicted"/>
<feature type="region of interest" description="Disordered" evidence="1">
    <location>
        <begin position="516"/>
        <end position="561"/>
    </location>
</feature>
<evidence type="ECO:0000256" key="1">
    <source>
        <dbReference type="SAM" id="MobiDB-lite"/>
    </source>
</evidence>
<feature type="compositionally biased region" description="Polar residues" evidence="1">
    <location>
        <begin position="683"/>
        <end position="692"/>
    </location>
</feature>
<keyword evidence="3" id="KW-1185">Reference proteome</keyword>
<feature type="region of interest" description="Disordered" evidence="1">
    <location>
        <begin position="219"/>
        <end position="239"/>
    </location>
</feature>
<feature type="region of interest" description="Disordered" evidence="1">
    <location>
        <begin position="71"/>
        <end position="194"/>
    </location>
</feature>
<gene>
    <name evidence="2" type="ORF">B0H63DRAFT_22911</name>
</gene>
<feature type="compositionally biased region" description="Polar residues" evidence="1">
    <location>
        <begin position="732"/>
        <end position="742"/>
    </location>
</feature>
<feature type="compositionally biased region" description="Polar residues" evidence="1">
    <location>
        <begin position="176"/>
        <end position="194"/>
    </location>
</feature>
<name>A0AAE0U7U4_9PEZI</name>
<dbReference type="EMBL" id="JAULSW010000001">
    <property type="protein sequence ID" value="KAK3393654.1"/>
    <property type="molecule type" value="Genomic_DNA"/>
</dbReference>
<evidence type="ECO:0000313" key="3">
    <source>
        <dbReference type="Proteomes" id="UP001285441"/>
    </source>
</evidence>
<dbReference type="Proteomes" id="UP001285441">
    <property type="component" value="Unassembled WGS sequence"/>
</dbReference>
<comment type="caution">
    <text evidence="2">The sequence shown here is derived from an EMBL/GenBank/DDBJ whole genome shotgun (WGS) entry which is preliminary data.</text>
</comment>
<feature type="compositionally biased region" description="Low complexity" evidence="1">
    <location>
        <begin position="1"/>
        <end position="17"/>
    </location>
</feature>
<feature type="compositionally biased region" description="Polar residues" evidence="1">
    <location>
        <begin position="517"/>
        <end position="546"/>
    </location>
</feature>
<feature type="region of interest" description="Disordered" evidence="1">
    <location>
        <begin position="1"/>
        <end position="21"/>
    </location>
</feature>
<accession>A0AAE0U7U4</accession>
<feature type="compositionally biased region" description="Low complexity" evidence="1">
    <location>
        <begin position="221"/>
        <end position="236"/>
    </location>
</feature>
<feature type="compositionally biased region" description="Low complexity" evidence="1">
    <location>
        <begin position="158"/>
        <end position="175"/>
    </location>
</feature>